<gene>
    <name evidence="11" type="ORF">D641_0100930</name>
</gene>
<feature type="region of interest" description="Disordered" evidence="7">
    <location>
        <begin position="438"/>
        <end position="486"/>
    </location>
</feature>
<comment type="caution">
    <text evidence="11">The sequence shown here is derived from an EMBL/GenBank/DDBJ whole genome shotgun (WGS) entry which is preliminary data.</text>
</comment>
<evidence type="ECO:0000256" key="1">
    <source>
        <dbReference type="ARBA" id="ARBA00004651"/>
    </source>
</evidence>
<feature type="transmembrane region" description="Helical" evidence="8">
    <location>
        <begin position="350"/>
        <end position="368"/>
    </location>
</feature>
<comment type="subcellular location">
    <subcellularLocation>
        <location evidence="1">Cell membrane</location>
        <topology evidence="1">Multi-pass membrane protein</topology>
    </subcellularLocation>
</comment>
<dbReference type="InterPro" id="IPR024528">
    <property type="entry name" value="ThrE_2"/>
</dbReference>
<accession>A0A022KYY4</accession>
<feature type="transmembrane region" description="Helical" evidence="8">
    <location>
        <begin position="388"/>
        <end position="406"/>
    </location>
</feature>
<keyword evidence="4 8" id="KW-1133">Transmembrane helix</keyword>
<dbReference type="HOGENOM" id="CLU_023738_2_2_11"/>
<organism evidence="11 12">
    <name type="scientific">Brachybacterium muris UCD-AY4</name>
    <dbReference type="NCBI Taxonomy" id="1249481"/>
    <lineage>
        <taxon>Bacteria</taxon>
        <taxon>Bacillati</taxon>
        <taxon>Actinomycetota</taxon>
        <taxon>Actinomycetes</taxon>
        <taxon>Micrococcales</taxon>
        <taxon>Dermabacteraceae</taxon>
        <taxon>Brachybacterium</taxon>
    </lineage>
</organism>
<feature type="transmembrane region" description="Helical" evidence="8">
    <location>
        <begin position="119"/>
        <end position="139"/>
    </location>
</feature>
<keyword evidence="12" id="KW-1185">Reference proteome</keyword>
<feature type="transmembrane region" description="Helical" evidence="8">
    <location>
        <begin position="172"/>
        <end position="192"/>
    </location>
</feature>
<feature type="transmembrane region" description="Helical" evidence="8">
    <location>
        <begin position="299"/>
        <end position="318"/>
    </location>
</feature>
<dbReference type="Pfam" id="PF06738">
    <property type="entry name" value="ThrE"/>
    <property type="match status" value="1"/>
</dbReference>
<feature type="transmembrane region" description="Helical" evidence="8">
    <location>
        <begin position="198"/>
        <end position="219"/>
    </location>
</feature>
<dbReference type="PANTHER" id="PTHR34390">
    <property type="entry name" value="UPF0442 PROTEIN YJJB-RELATED"/>
    <property type="match status" value="1"/>
</dbReference>
<evidence type="ECO:0000256" key="5">
    <source>
        <dbReference type="ARBA" id="ARBA00023136"/>
    </source>
</evidence>
<evidence type="ECO:0000313" key="12">
    <source>
        <dbReference type="Proteomes" id="UP000019754"/>
    </source>
</evidence>
<feature type="transmembrane region" description="Helical" evidence="8">
    <location>
        <begin position="268"/>
        <end position="292"/>
    </location>
</feature>
<dbReference type="GO" id="GO:0015744">
    <property type="term" value="P:succinate transport"/>
    <property type="evidence" value="ECO:0007669"/>
    <property type="project" value="TreeGrafter"/>
</dbReference>
<evidence type="ECO:0000313" key="11">
    <source>
        <dbReference type="EMBL" id="EYT51064.1"/>
    </source>
</evidence>
<evidence type="ECO:0000256" key="8">
    <source>
        <dbReference type="SAM" id="Phobius"/>
    </source>
</evidence>
<dbReference type="GO" id="GO:0022857">
    <property type="term" value="F:transmembrane transporter activity"/>
    <property type="evidence" value="ECO:0007669"/>
    <property type="project" value="InterPro"/>
</dbReference>
<feature type="transmembrane region" description="Helical" evidence="8">
    <location>
        <begin position="145"/>
        <end position="165"/>
    </location>
</feature>
<evidence type="ECO:0000256" key="4">
    <source>
        <dbReference type="ARBA" id="ARBA00022989"/>
    </source>
</evidence>
<dbReference type="AlphaFoldDB" id="A0A022KYY4"/>
<evidence type="ECO:0000256" key="3">
    <source>
        <dbReference type="ARBA" id="ARBA00022692"/>
    </source>
</evidence>
<feature type="domain" description="Threonine/Serine exporter ThrE" evidence="10">
    <location>
        <begin position="287"/>
        <end position="404"/>
    </location>
</feature>
<dbReference type="OrthoDB" id="9763957at2"/>
<protein>
    <recommendedName>
        <fullName evidence="13">Threonine/serine exporter family protein</fullName>
    </recommendedName>
</protein>
<dbReference type="EMBL" id="AORC01000002">
    <property type="protein sequence ID" value="EYT51064.1"/>
    <property type="molecule type" value="Genomic_DNA"/>
</dbReference>
<dbReference type="InterPro" id="IPR050539">
    <property type="entry name" value="ThrE_Dicarb/AminoAcid_Exp"/>
</dbReference>
<dbReference type="InterPro" id="IPR010619">
    <property type="entry name" value="ThrE-like_N"/>
</dbReference>
<dbReference type="GO" id="GO:0005886">
    <property type="term" value="C:plasma membrane"/>
    <property type="evidence" value="ECO:0007669"/>
    <property type="project" value="UniProtKB-SubCell"/>
</dbReference>
<dbReference type="Pfam" id="PF12821">
    <property type="entry name" value="ThrE_2"/>
    <property type="match status" value="1"/>
</dbReference>
<keyword evidence="5 8" id="KW-0472">Membrane</keyword>
<keyword evidence="2" id="KW-1003">Cell membrane</keyword>
<reference evidence="11 12" key="1">
    <citation type="journal article" date="2013" name="Genome Announc.">
        <title>Draft genome sequence of an Actinobacterium, Brachybacterium muris strain UCD-AY4.</title>
        <authorList>
            <person name="Lo J.R."/>
            <person name="Lang J.M."/>
            <person name="Darling A.E."/>
            <person name="Eisen J.A."/>
            <person name="Coil D.A."/>
        </authorList>
    </citation>
    <scope>NUCLEOTIDE SEQUENCE [LARGE SCALE GENOMIC DNA]</scope>
    <source>
        <strain evidence="11 12">UCD-AY4</strain>
    </source>
</reference>
<evidence type="ECO:0000259" key="9">
    <source>
        <dbReference type="Pfam" id="PF06738"/>
    </source>
</evidence>
<feature type="domain" description="Threonine/serine exporter-like N-terminal" evidence="9">
    <location>
        <begin position="13"/>
        <end position="252"/>
    </location>
</feature>
<evidence type="ECO:0000256" key="6">
    <source>
        <dbReference type="ARBA" id="ARBA00034125"/>
    </source>
</evidence>
<evidence type="ECO:0000256" key="7">
    <source>
        <dbReference type="SAM" id="MobiDB-lite"/>
    </source>
</evidence>
<feature type="transmembrane region" description="Helical" evidence="8">
    <location>
        <begin position="324"/>
        <end position="343"/>
    </location>
</feature>
<dbReference type="STRING" id="1249481.D641_0100930"/>
<evidence type="ECO:0008006" key="13">
    <source>
        <dbReference type="Google" id="ProtNLM"/>
    </source>
</evidence>
<feature type="compositionally biased region" description="Basic residues" evidence="7">
    <location>
        <begin position="438"/>
        <end position="448"/>
    </location>
</feature>
<evidence type="ECO:0000259" key="10">
    <source>
        <dbReference type="Pfam" id="PF12821"/>
    </source>
</evidence>
<evidence type="ECO:0000256" key="2">
    <source>
        <dbReference type="ARBA" id="ARBA00022475"/>
    </source>
</evidence>
<dbReference type="RefSeq" id="WP_017824495.1">
    <property type="nucleotide sequence ID" value="NZ_KB403091.1"/>
</dbReference>
<comment type="similarity">
    <text evidence="6">Belongs to the ThrE exporter (TC 2.A.79) family.</text>
</comment>
<dbReference type="Proteomes" id="UP000019754">
    <property type="component" value="Unassembled WGS sequence"/>
</dbReference>
<name>A0A022KYY4_9MICO</name>
<proteinExistence type="inferred from homology"/>
<feature type="compositionally biased region" description="Basic and acidic residues" evidence="7">
    <location>
        <begin position="476"/>
        <end position="486"/>
    </location>
</feature>
<keyword evidence="3 8" id="KW-0812">Transmembrane</keyword>
<sequence length="486" mass="50629">MPTDTARLHAVFDLAMRIGEGLLSNGAAASDVTATVLRVTSSSGLRNVSVQVTFDEVTISYLPDELSAPFTRVRSAGARVQDFSRLAAFEEITHRYIVGDLDLDEARRQAEEIPRGKPAYHLGLVTAGFAVMGGAAALSLGAKPLVMMAATIAAGILTLAGEYLARRRVPQFYSQVLGGLVGVMTAVVVDMIDPTVNSSIVVVACIIVQLAGLTSLGAMQDAVTGWYITASGRILETLMLTVGVVAGVRGGLLLADRIGADISVTASLPVSLASILVLVVSGAGMGLGYGVGTQVPARVLAWTALVAVGSAVTSHVLSGLVLDRVYAVAITAFLVGAVSVVLGDRLRAPSLAIVMAGVIPMVPGSRIFRGLLGLGSDVAEGAVELFGAAEVAVAIAAGAILGQLVLSRLIARLPRGQITYTPVISSPFTTQRRRRMSLGLRRSRRKGRPVPLEPSTMTGEMTALSPSLLEELESTPVRRSDPEETR</sequence>